<keyword evidence="8" id="KW-0503">Monooxygenase</keyword>
<dbReference type="GO" id="GO:0016020">
    <property type="term" value="C:membrane"/>
    <property type="evidence" value="ECO:0007669"/>
    <property type="project" value="UniProtKB-SubCell"/>
</dbReference>
<evidence type="ECO:0000256" key="4">
    <source>
        <dbReference type="ARBA" id="ARBA00022617"/>
    </source>
</evidence>
<keyword evidence="9 10" id="KW-0472">Membrane</keyword>
<comment type="similarity">
    <text evidence="3">Belongs to the cytochrome P450 family.</text>
</comment>
<keyword evidence="6" id="KW-0560">Oxidoreductase</keyword>
<keyword evidence="7" id="KW-0408">Iron</keyword>
<sequence length="139" mass="16092">MELAWSLVVIFFSILASLYSFFHLLSFRTKYGVKRRLPSSPWGLPILGHFHMLGNLPHRNLHQLANKYGPIMSIRLGQVPTIVISSSPEWAELFLKTHDVVLLVDQRTRRQTVPYMDKETWCLHNMGHTGETTFVNYVP</sequence>
<evidence type="ECO:0000256" key="1">
    <source>
        <dbReference type="ARBA" id="ARBA00001971"/>
    </source>
</evidence>
<keyword evidence="10" id="KW-1133">Transmembrane helix</keyword>
<keyword evidence="4" id="KW-0349">Heme</keyword>
<evidence type="ECO:0000256" key="6">
    <source>
        <dbReference type="ARBA" id="ARBA00023002"/>
    </source>
</evidence>
<organism evidence="11 12">
    <name type="scientific">Thalictrum thalictroides</name>
    <name type="common">Rue-anemone</name>
    <name type="synonym">Anemone thalictroides</name>
    <dbReference type="NCBI Taxonomy" id="46969"/>
    <lineage>
        <taxon>Eukaryota</taxon>
        <taxon>Viridiplantae</taxon>
        <taxon>Streptophyta</taxon>
        <taxon>Embryophyta</taxon>
        <taxon>Tracheophyta</taxon>
        <taxon>Spermatophyta</taxon>
        <taxon>Magnoliopsida</taxon>
        <taxon>Ranunculales</taxon>
        <taxon>Ranunculaceae</taxon>
        <taxon>Thalictroideae</taxon>
        <taxon>Thalictrum</taxon>
    </lineage>
</organism>
<evidence type="ECO:0000256" key="10">
    <source>
        <dbReference type="SAM" id="Phobius"/>
    </source>
</evidence>
<dbReference type="OrthoDB" id="1470350at2759"/>
<dbReference type="SUPFAM" id="SSF48264">
    <property type="entry name" value="Cytochrome P450"/>
    <property type="match status" value="1"/>
</dbReference>
<keyword evidence="5" id="KW-0479">Metal-binding</keyword>
<proteinExistence type="inferred from homology"/>
<dbReference type="InterPro" id="IPR036396">
    <property type="entry name" value="Cyt_P450_sf"/>
</dbReference>
<comment type="caution">
    <text evidence="11">The sequence shown here is derived from an EMBL/GenBank/DDBJ whole genome shotgun (WGS) entry which is preliminary data.</text>
</comment>
<protein>
    <submittedName>
        <fullName evidence="11">Cytochrome p450</fullName>
    </submittedName>
</protein>
<dbReference type="AlphaFoldDB" id="A0A7J6V2W1"/>
<dbReference type="PANTHER" id="PTHR47943">
    <property type="entry name" value="CYTOCHROME P450 93A3-LIKE"/>
    <property type="match status" value="1"/>
</dbReference>
<feature type="transmembrane region" description="Helical" evidence="10">
    <location>
        <begin position="6"/>
        <end position="27"/>
    </location>
</feature>
<dbReference type="PANTHER" id="PTHR47943:SF9">
    <property type="entry name" value="CYTOCHROME P450"/>
    <property type="match status" value="1"/>
</dbReference>
<evidence type="ECO:0000256" key="9">
    <source>
        <dbReference type="ARBA" id="ARBA00023136"/>
    </source>
</evidence>
<dbReference type="InterPro" id="IPR001128">
    <property type="entry name" value="Cyt_P450"/>
</dbReference>
<evidence type="ECO:0000256" key="8">
    <source>
        <dbReference type="ARBA" id="ARBA00023033"/>
    </source>
</evidence>
<keyword evidence="10" id="KW-0812">Transmembrane</keyword>
<keyword evidence="12" id="KW-1185">Reference proteome</keyword>
<reference evidence="11 12" key="1">
    <citation type="submission" date="2020-06" db="EMBL/GenBank/DDBJ databases">
        <title>Transcriptomic and genomic resources for Thalictrum thalictroides and T. hernandezii: Facilitating candidate gene discovery in an emerging model plant lineage.</title>
        <authorList>
            <person name="Arias T."/>
            <person name="Riano-Pachon D.M."/>
            <person name="Di Stilio V.S."/>
        </authorList>
    </citation>
    <scope>NUCLEOTIDE SEQUENCE [LARGE SCALE GENOMIC DNA]</scope>
    <source>
        <strain evidence="12">cv. WT478/WT964</strain>
        <tissue evidence="11">Leaves</tissue>
    </source>
</reference>
<evidence type="ECO:0000256" key="7">
    <source>
        <dbReference type="ARBA" id="ARBA00023004"/>
    </source>
</evidence>
<evidence type="ECO:0000313" key="11">
    <source>
        <dbReference type="EMBL" id="KAF5178455.1"/>
    </source>
</evidence>
<dbReference type="Pfam" id="PF00067">
    <property type="entry name" value="p450"/>
    <property type="match status" value="1"/>
</dbReference>
<accession>A0A7J6V2W1</accession>
<dbReference type="GO" id="GO:0044550">
    <property type="term" value="P:secondary metabolite biosynthetic process"/>
    <property type="evidence" value="ECO:0007669"/>
    <property type="project" value="UniProtKB-ARBA"/>
</dbReference>
<evidence type="ECO:0000256" key="2">
    <source>
        <dbReference type="ARBA" id="ARBA00004370"/>
    </source>
</evidence>
<comment type="cofactor">
    <cofactor evidence="1">
        <name>heme</name>
        <dbReference type="ChEBI" id="CHEBI:30413"/>
    </cofactor>
</comment>
<dbReference type="Proteomes" id="UP000554482">
    <property type="component" value="Unassembled WGS sequence"/>
</dbReference>
<evidence type="ECO:0000313" key="12">
    <source>
        <dbReference type="Proteomes" id="UP000554482"/>
    </source>
</evidence>
<dbReference type="GO" id="GO:0016705">
    <property type="term" value="F:oxidoreductase activity, acting on paired donors, with incorporation or reduction of molecular oxygen"/>
    <property type="evidence" value="ECO:0007669"/>
    <property type="project" value="InterPro"/>
</dbReference>
<evidence type="ECO:0000256" key="3">
    <source>
        <dbReference type="ARBA" id="ARBA00010617"/>
    </source>
</evidence>
<dbReference type="Gene3D" id="1.10.630.10">
    <property type="entry name" value="Cytochrome P450"/>
    <property type="match status" value="1"/>
</dbReference>
<evidence type="ECO:0000256" key="5">
    <source>
        <dbReference type="ARBA" id="ARBA00022723"/>
    </source>
</evidence>
<dbReference type="GO" id="GO:0005506">
    <property type="term" value="F:iron ion binding"/>
    <property type="evidence" value="ECO:0007669"/>
    <property type="project" value="InterPro"/>
</dbReference>
<dbReference type="EMBL" id="JABWDY010040042">
    <property type="protein sequence ID" value="KAF5178455.1"/>
    <property type="molecule type" value="Genomic_DNA"/>
</dbReference>
<name>A0A7J6V2W1_THATH</name>
<dbReference type="GO" id="GO:0004497">
    <property type="term" value="F:monooxygenase activity"/>
    <property type="evidence" value="ECO:0007669"/>
    <property type="project" value="UniProtKB-KW"/>
</dbReference>
<gene>
    <name evidence="11" type="ORF">FRX31_031955</name>
</gene>
<dbReference type="GO" id="GO:0020037">
    <property type="term" value="F:heme binding"/>
    <property type="evidence" value="ECO:0007669"/>
    <property type="project" value="InterPro"/>
</dbReference>
<comment type="subcellular location">
    <subcellularLocation>
        <location evidence="2">Membrane</location>
    </subcellularLocation>
</comment>